<keyword evidence="2" id="KW-0547">Nucleotide-binding</keyword>
<dbReference type="Proteomes" id="UP000179807">
    <property type="component" value="Unassembled WGS sequence"/>
</dbReference>
<feature type="domain" description="Protein kinase" evidence="5">
    <location>
        <begin position="23"/>
        <end position="274"/>
    </location>
</feature>
<dbReference type="GO" id="GO:0004674">
    <property type="term" value="F:protein serine/threonine kinase activity"/>
    <property type="evidence" value="ECO:0007669"/>
    <property type="project" value="InterPro"/>
</dbReference>
<dbReference type="GO" id="GO:0005524">
    <property type="term" value="F:ATP binding"/>
    <property type="evidence" value="ECO:0007669"/>
    <property type="project" value="UniProtKB-KW"/>
</dbReference>
<dbReference type="InterPro" id="IPR000719">
    <property type="entry name" value="Prot_kinase_dom"/>
</dbReference>
<dbReference type="RefSeq" id="XP_068369309.1">
    <property type="nucleotide sequence ID" value="XM_068514072.1"/>
</dbReference>
<dbReference type="SUPFAM" id="SSF56112">
    <property type="entry name" value="Protein kinase-like (PK-like)"/>
    <property type="match status" value="1"/>
</dbReference>
<dbReference type="PANTHER" id="PTHR24348:SF22">
    <property type="entry name" value="NON-SPECIFIC SERINE_THREONINE PROTEIN KINASE"/>
    <property type="match status" value="1"/>
</dbReference>
<dbReference type="PRINTS" id="PR00109">
    <property type="entry name" value="TYRKINASE"/>
</dbReference>
<keyword evidence="4" id="KW-0067">ATP-binding</keyword>
<gene>
    <name evidence="6" type="ORF">TRFO_41987</name>
</gene>
<sequence>MQMIEGETSGGIKLNIPQHVKHYKIIGKLSNGATCCMFTGYDSIRKDFVAIKAMPLTYIKLFNLRKCIEKEIALMQEINHPNIVRFIDSFETDDIIFIVTEYYSKGDLLDFLNGDSFSSFNQMIKFVRGILEALKYLHKRGISHGDIKLENIAIDKHMNPKLIDFGFAKTTFIASDDSKNGSLICASPELFEDGDFNPIKVDMWAFGIMLFAIVTHQFPYQHGDKEFIINQIKKGNLILPDTIPSLIKDIIRKCTKIDPLKRPSASDLLKDELFKFSLFPKKNKLYHHQNKFSI</sequence>
<dbReference type="Pfam" id="PF00069">
    <property type="entry name" value="Pkinase"/>
    <property type="match status" value="1"/>
</dbReference>
<dbReference type="InterPro" id="IPR045269">
    <property type="entry name" value="Atg1-like"/>
</dbReference>
<dbReference type="EMBL" id="MLAK01000137">
    <property type="protein sequence ID" value="OHT16173.1"/>
    <property type="molecule type" value="Genomic_DNA"/>
</dbReference>
<dbReference type="SMART" id="SM00220">
    <property type="entry name" value="S_TKc"/>
    <property type="match status" value="1"/>
</dbReference>
<evidence type="ECO:0000256" key="1">
    <source>
        <dbReference type="ARBA" id="ARBA00022679"/>
    </source>
</evidence>
<dbReference type="GO" id="GO:0000045">
    <property type="term" value="P:autophagosome assembly"/>
    <property type="evidence" value="ECO:0007669"/>
    <property type="project" value="TreeGrafter"/>
</dbReference>
<name>A0A1J4L2Q0_9EUKA</name>
<dbReference type="GO" id="GO:0005776">
    <property type="term" value="C:autophagosome"/>
    <property type="evidence" value="ECO:0007669"/>
    <property type="project" value="TreeGrafter"/>
</dbReference>
<keyword evidence="1" id="KW-0808">Transferase</keyword>
<proteinExistence type="predicted"/>
<evidence type="ECO:0000313" key="6">
    <source>
        <dbReference type="EMBL" id="OHT16173.1"/>
    </source>
</evidence>
<dbReference type="GO" id="GO:0000407">
    <property type="term" value="C:phagophore assembly site"/>
    <property type="evidence" value="ECO:0007669"/>
    <property type="project" value="TreeGrafter"/>
</dbReference>
<dbReference type="PROSITE" id="PS50011">
    <property type="entry name" value="PROTEIN_KINASE_DOM"/>
    <property type="match status" value="1"/>
</dbReference>
<evidence type="ECO:0000313" key="7">
    <source>
        <dbReference type="Proteomes" id="UP000179807"/>
    </source>
</evidence>
<dbReference type="GeneID" id="94848776"/>
<dbReference type="PANTHER" id="PTHR24348">
    <property type="entry name" value="SERINE/THREONINE-PROTEIN KINASE UNC-51-RELATED"/>
    <property type="match status" value="1"/>
</dbReference>
<dbReference type="InterPro" id="IPR001245">
    <property type="entry name" value="Ser-Thr/Tyr_kinase_cat_dom"/>
</dbReference>
<dbReference type="AlphaFoldDB" id="A0A1J4L2Q0"/>
<evidence type="ECO:0000256" key="2">
    <source>
        <dbReference type="ARBA" id="ARBA00022741"/>
    </source>
</evidence>
<dbReference type="InterPro" id="IPR011009">
    <property type="entry name" value="Kinase-like_dom_sf"/>
</dbReference>
<keyword evidence="7" id="KW-1185">Reference proteome</keyword>
<evidence type="ECO:0000256" key="4">
    <source>
        <dbReference type="ARBA" id="ARBA00022840"/>
    </source>
</evidence>
<protein>
    <submittedName>
        <fullName evidence="6">CAMK family protein kinase</fullName>
    </submittedName>
</protein>
<keyword evidence="3 6" id="KW-0418">Kinase</keyword>
<dbReference type="GO" id="GO:0016020">
    <property type="term" value="C:membrane"/>
    <property type="evidence" value="ECO:0007669"/>
    <property type="project" value="TreeGrafter"/>
</dbReference>
<evidence type="ECO:0000256" key="3">
    <source>
        <dbReference type="ARBA" id="ARBA00022777"/>
    </source>
</evidence>
<organism evidence="6 7">
    <name type="scientific">Tritrichomonas foetus</name>
    <dbReference type="NCBI Taxonomy" id="1144522"/>
    <lineage>
        <taxon>Eukaryota</taxon>
        <taxon>Metamonada</taxon>
        <taxon>Parabasalia</taxon>
        <taxon>Tritrichomonadida</taxon>
        <taxon>Tritrichomonadidae</taxon>
        <taxon>Tritrichomonas</taxon>
    </lineage>
</organism>
<dbReference type="GO" id="GO:0010506">
    <property type="term" value="P:regulation of autophagy"/>
    <property type="evidence" value="ECO:0007669"/>
    <property type="project" value="InterPro"/>
</dbReference>
<evidence type="ECO:0000259" key="5">
    <source>
        <dbReference type="PROSITE" id="PS50011"/>
    </source>
</evidence>
<dbReference type="OrthoDB" id="4062651at2759"/>
<dbReference type="Gene3D" id="1.10.510.10">
    <property type="entry name" value="Transferase(Phosphotransferase) domain 1"/>
    <property type="match status" value="1"/>
</dbReference>
<accession>A0A1J4L2Q0</accession>
<comment type="caution">
    <text evidence="6">The sequence shown here is derived from an EMBL/GenBank/DDBJ whole genome shotgun (WGS) entry which is preliminary data.</text>
</comment>
<dbReference type="GO" id="GO:0005829">
    <property type="term" value="C:cytosol"/>
    <property type="evidence" value="ECO:0007669"/>
    <property type="project" value="TreeGrafter"/>
</dbReference>
<reference evidence="6" key="1">
    <citation type="submission" date="2016-10" db="EMBL/GenBank/DDBJ databases">
        <authorList>
            <person name="Benchimol M."/>
            <person name="Almeida L.G."/>
            <person name="Vasconcelos A.T."/>
            <person name="Perreira-Neves A."/>
            <person name="Rosa I.A."/>
            <person name="Tasca T."/>
            <person name="Bogo M.R."/>
            <person name="de Souza W."/>
        </authorList>
    </citation>
    <scope>NUCLEOTIDE SEQUENCE [LARGE SCALE GENOMIC DNA]</scope>
    <source>
        <strain evidence="6">K</strain>
    </source>
</reference>
<dbReference type="VEuPathDB" id="TrichDB:TRFO_41987"/>